<protein>
    <submittedName>
        <fullName evidence="2">Uncharacterized protein</fullName>
    </submittedName>
</protein>
<feature type="region of interest" description="Disordered" evidence="1">
    <location>
        <begin position="1"/>
        <end position="25"/>
    </location>
</feature>
<organism evidence="2 3">
    <name type="scientific">Cricetulus griseus</name>
    <name type="common">Chinese hamster</name>
    <name type="synonym">Cricetulus barabensis griseus</name>
    <dbReference type="NCBI Taxonomy" id="10029"/>
    <lineage>
        <taxon>Eukaryota</taxon>
        <taxon>Metazoa</taxon>
        <taxon>Chordata</taxon>
        <taxon>Craniata</taxon>
        <taxon>Vertebrata</taxon>
        <taxon>Euteleostomi</taxon>
        <taxon>Mammalia</taxon>
        <taxon>Eutheria</taxon>
        <taxon>Euarchontoglires</taxon>
        <taxon>Glires</taxon>
        <taxon>Rodentia</taxon>
        <taxon>Myomorpha</taxon>
        <taxon>Muroidea</taxon>
        <taxon>Cricetidae</taxon>
        <taxon>Cricetinae</taxon>
        <taxon>Cricetulus</taxon>
    </lineage>
</organism>
<reference evidence="3" key="1">
    <citation type="journal article" date="2011" name="Nat. Biotechnol.">
        <title>The genomic sequence of the Chinese hamster ovary (CHO)-K1 cell line.</title>
        <authorList>
            <person name="Xu X."/>
            <person name="Nagarajan H."/>
            <person name="Lewis N.E."/>
            <person name="Pan S."/>
            <person name="Cai Z."/>
            <person name="Liu X."/>
            <person name="Chen W."/>
            <person name="Xie M."/>
            <person name="Wang W."/>
            <person name="Hammond S."/>
            <person name="Andersen M.R."/>
            <person name="Neff N."/>
            <person name="Passarelli B."/>
            <person name="Koh W."/>
            <person name="Fan H.C."/>
            <person name="Wang J."/>
            <person name="Gui Y."/>
            <person name="Lee K.H."/>
            <person name="Betenbaugh M.J."/>
            <person name="Quake S.R."/>
            <person name="Famili I."/>
            <person name="Palsson B.O."/>
            <person name="Wang J."/>
        </authorList>
    </citation>
    <scope>NUCLEOTIDE SEQUENCE [LARGE SCALE GENOMIC DNA]</scope>
    <source>
        <strain evidence="3">CHO K1 cell line</strain>
    </source>
</reference>
<dbReference type="Proteomes" id="UP000001075">
    <property type="component" value="Unassembled WGS sequence"/>
</dbReference>
<dbReference type="InParanoid" id="G3IH45"/>
<evidence type="ECO:0000313" key="3">
    <source>
        <dbReference type="Proteomes" id="UP000001075"/>
    </source>
</evidence>
<gene>
    <name evidence="2" type="ORF">I79_023126</name>
</gene>
<sequence length="76" mass="8207">MVGRSLGDGCENPDGEREAPQPAEGQALDKWLKVTGAHVRYYGPPGLHSPWEIKSWLSGNCSFGATPLGNFFHSHG</sequence>
<name>G3IH45_CRIGR</name>
<proteinExistence type="predicted"/>
<evidence type="ECO:0000256" key="1">
    <source>
        <dbReference type="SAM" id="MobiDB-lite"/>
    </source>
</evidence>
<dbReference type="AlphaFoldDB" id="G3IH45"/>
<dbReference type="EMBL" id="JH002710">
    <property type="protein sequence ID" value="EGW11249.1"/>
    <property type="molecule type" value="Genomic_DNA"/>
</dbReference>
<evidence type="ECO:0000313" key="2">
    <source>
        <dbReference type="EMBL" id="EGW11249.1"/>
    </source>
</evidence>
<accession>G3IH45</accession>